<evidence type="ECO:0008006" key="3">
    <source>
        <dbReference type="Google" id="ProtNLM"/>
    </source>
</evidence>
<evidence type="ECO:0000313" key="1">
    <source>
        <dbReference type="EMBL" id="OPX57066.1"/>
    </source>
</evidence>
<dbReference type="STRING" id="64969.SAMN02745127_02073"/>
<dbReference type="OrthoDB" id="6089716at2"/>
<keyword evidence="2" id="KW-1185">Reference proteome</keyword>
<reference evidence="1 2" key="1">
    <citation type="submission" date="2017-01" db="EMBL/GenBank/DDBJ databases">
        <title>Genome Sequencing of a Marine Spirillum, Oceanospirillum multiglobuliferum ATCC 33336, from Japan.</title>
        <authorList>
            <person name="Carney J.G."/>
            <person name="Trachtenberg A.M."/>
            <person name="Rheaume B.A."/>
            <person name="Linnane J.D."/>
            <person name="Pitts N.L."/>
            <person name="Mykles D.L."/>
            <person name="Maclea K.S."/>
        </authorList>
    </citation>
    <scope>NUCLEOTIDE SEQUENCE [LARGE SCALE GENOMIC DNA]</scope>
    <source>
        <strain evidence="1 2">ATCC 33336</strain>
    </source>
</reference>
<dbReference type="AlphaFoldDB" id="A0A1T4QYH5"/>
<sequence length="126" mass="12892">MSALAEREGRKRDYPVKAGAVIAPNTPAVLVSGYLTTVDVLTGIAAGVTTFEVDNSLGADGAARAEVVTGEHKFSNAGDITIAHVGQTAYFVTDGQVSISDDTATRNAAGKITQVDVNGVWVSVGV</sequence>
<name>A0A1T4QYH5_9GAMM</name>
<accession>A0A1T4QYH5</accession>
<dbReference type="Proteomes" id="UP000191418">
    <property type="component" value="Unassembled WGS sequence"/>
</dbReference>
<dbReference type="EMBL" id="MTSM01000001">
    <property type="protein sequence ID" value="OPX57066.1"/>
    <property type="molecule type" value="Genomic_DNA"/>
</dbReference>
<organism evidence="1 2">
    <name type="scientific">Oceanospirillum multiglobuliferum</name>
    <dbReference type="NCBI Taxonomy" id="64969"/>
    <lineage>
        <taxon>Bacteria</taxon>
        <taxon>Pseudomonadati</taxon>
        <taxon>Pseudomonadota</taxon>
        <taxon>Gammaproteobacteria</taxon>
        <taxon>Oceanospirillales</taxon>
        <taxon>Oceanospirillaceae</taxon>
        <taxon>Oceanospirillum</taxon>
    </lineage>
</organism>
<protein>
    <recommendedName>
        <fullName evidence="3">DUF2190 domain-containing protein</fullName>
    </recommendedName>
</protein>
<proteinExistence type="predicted"/>
<comment type="caution">
    <text evidence="1">The sequence shown here is derived from an EMBL/GenBank/DDBJ whole genome shotgun (WGS) entry which is preliminary data.</text>
</comment>
<gene>
    <name evidence="1" type="ORF">BTE48_01150</name>
</gene>
<dbReference type="RefSeq" id="WP_078745655.1">
    <property type="nucleotide sequence ID" value="NZ_FUXG01000013.1"/>
</dbReference>
<evidence type="ECO:0000313" key="2">
    <source>
        <dbReference type="Proteomes" id="UP000191418"/>
    </source>
</evidence>